<dbReference type="Proteomes" id="UP000559653">
    <property type="component" value="Unassembled WGS sequence"/>
</dbReference>
<evidence type="ECO:0000313" key="1">
    <source>
        <dbReference type="EMBL" id="MBA4452011.1"/>
    </source>
</evidence>
<comment type="caution">
    <text evidence="1">The sequence shown here is derived from an EMBL/GenBank/DDBJ whole genome shotgun (WGS) entry which is preliminary data.</text>
</comment>
<sequence>MTITFEKFTSVQIEQVFDVATDFESFQNKMGNFFPSIRIISVRPNTTLVEEHINLAGKEMVVMAKHIIEKPTLHETFIVGGDAKGSHITENFQQTSNGTKITITVDFKYKGKMRLSGMFSKGKFENEFPKIYDKLILIAES</sequence>
<protein>
    <submittedName>
        <fullName evidence="1">Polyketide cyclase</fullName>
    </submittedName>
</protein>
<proteinExistence type="predicted"/>
<organism evidence="1 2">
    <name type="scientific">Candidatus Nitrosomaritimum aestuariumsis</name>
    <dbReference type="NCBI Taxonomy" id="3342354"/>
    <lineage>
        <taxon>Archaea</taxon>
        <taxon>Nitrososphaerota</taxon>
        <taxon>Nitrososphaeria</taxon>
        <taxon>Nitrosopumilales</taxon>
        <taxon>Nitrosopumilaceae</taxon>
        <taxon>Candidatus Nitrosomaritimum</taxon>
    </lineage>
</organism>
<name>A0AC60VXG2_9ARCH</name>
<reference evidence="1 2" key="1">
    <citation type="journal article" date="2020" name="Appl. Environ. Microbiol.">
        <title>Genomic Characteristics of a Novel Species of Ammonia-Oxidizing Archaea from the Jiulong River Estuary.</title>
        <authorList>
            <person name="Zou D."/>
            <person name="Wan R."/>
            <person name="Han L."/>
            <person name="Xu M.N."/>
            <person name="Liu Y."/>
            <person name="Liu H."/>
            <person name="Kao S.J."/>
            <person name="Li M."/>
        </authorList>
    </citation>
    <scope>NUCLEOTIDE SEQUENCE [LARGE SCALE GENOMIC DNA]</scope>
    <source>
        <strain evidence="1">W1bin1</strain>
    </source>
</reference>
<evidence type="ECO:0000313" key="2">
    <source>
        <dbReference type="Proteomes" id="UP000559653"/>
    </source>
</evidence>
<dbReference type="EMBL" id="JACEMZ010000008">
    <property type="protein sequence ID" value="MBA4452011.1"/>
    <property type="molecule type" value="Genomic_DNA"/>
</dbReference>
<gene>
    <name evidence="1" type="ORF">H2B03_02405</name>
</gene>
<accession>A0AC60VXG2</accession>